<dbReference type="Pfam" id="PF01796">
    <property type="entry name" value="OB_ChsH2_C"/>
    <property type="match status" value="1"/>
</dbReference>
<dbReference type="AlphaFoldDB" id="A0A9J9HBC9"/>
<dbReference type="InterPro" id="IPR012340">
    <property type="entry name" value="NA-bd_OB-fold"/>
</dbReference>
<evidence type="ECO:0000313" key="4">
    <source>
        <dbReference type="Proteomes" id="UP000001989"/>
    </source>
</evidence>
<dbReference type="SUPFAM" id="SSF50249">
    <property type="entry name" value="Nucleic acid-binding proteins"/>
    <property type="match status" value="1"/>
</dbReference>
<feature type="domain" description="ChsH2 C-terminal OB-fold" evidence="1">
    <location>
        <begin position="64"/>
        <end position="128"/>
    </location>
</feature>
<evidence type="ECO:0000259" key="2">
    <source>
        <dbReference type="Pfam" id="PF12172"/>
    </source>
</evidence>
<sequence length="150" mass="16927">MTDAAHYLPEGLPAPALAEPELEAPYWEGAREERLLVQRCGACATWQWGPEWICHKCLSSDMRWTEVAPRGRIYSYERVWHPAHPVLKGHTPFLAVLVELPEAGNVRMIGNLLGDPLQDVQIGSEVVADYEHHNDATPPYTLVHWRIAQG</sequence>
<name>A0A9J9HBC9_RHIWR</name>
<dbReference type="InterPro" id="IPR022002">
    <property type="entry name" value="ChsH2_Znr"/>
</dbReference>
<dbReference type="Proteomes" id="UP000001989">
    <property type="component" value="Chromosome"/>
</dbReference>
<keyword evidence="4" id="KW-1185">Reference proteome</keyword>
<proteinExistence type="predicted"/>
<gene>
    <name evidence="3" type="ordered locus">Swit_1972</name>
</gene>
<dbReference type="PANTHER" id="PTHR34075">
    <property type="entry name" value="BLR3430 PROTEIN"/>
    <property type="match status" value="1"/>
</dbReference>
<dbReference type="InterPro" id="IPR052513">
    <property type="entry name" value="Thioester_dehydratase-like"/>
</dbReference>
<dbReference type="KEGG" id="swi:Swit_1972"/>
<dbReference type="PANTHER" id="PTHR34075:SF5">
    <property type="entry name" value="BLR3430 PROTEIN"/>
    <property type="match status" value="1"/>
</dbReference>
<dbReference type="EMBL" id="CP000699">
    <property type="protein sequence ID" value="ABQ68332.1"/>
    <property type="molecule type" value="Genomic_DNA"/>
</dbReference>
<reference evidence="3 4" key="1">
    <citation type="journal article" date="2010" name="J. Bacteriol.">
        <title>Genome sequence of the dioxin-mineralizing bacterium Sphingomonas wittichii RW1.</title>
        <authorList>
            <person name="Miller T.R."/>
            <person name="Delcher A.L."/>
            <person name="Salzberg S.L."/>
            <person name="Saunders E."/>
            <person name="Detter J.C."/>
            <person name="Halden R.U."/>
        </authorList>
    </citation>
    <scope>NUCLEOTIDE SEQUENCE [LARGE SCALE GENOMIC DNA]</scope>
    <source>
        <strain evidence="4">DSM 6014 / CCUG 31198 / JCM 15750 / NBRC 105917 / EY 4224 / RW1</strain>
    </source>
</reference>
<protein>
    <submittedName>
        <fullName evidence="3">Nucleic-acid-binding protein containing a Zn-ribbon-like protein</fullName>
    </submittedName>
</protein>
<evidence type="ECO:0000313" key="3">
    <source>
        <dbReference type="EMBL" id="ABQ68332.1"/>
    </source>
</evidence>
<evidence type="ECO:0000259" key="1">
    <source>
        <dbReference type="Pfam" id="PF01796"/>
    </source>
</evidence>
<dbReference type="OrthoDB" id="7210118at2"/>
<dbReference type="InterPro" id="IPR002878">
    <property type="entry name" value="ChsH2_C"/>
</dbReference>
<dbReference type="Pfam" id="PF12172">
    <property type="entry name" value="zf-ChsH2"/>
    <property type="match status" value="1"/>
</dbReference>
<organism evidence="3 4">
    <name type="scientific">Rhizorhabdus wittichii (strain DSM 6014 / CCUG 31198 / JCM 15750 / NBRC 105917 / EY 4224 / RW1)</name>
    <name type="common">Sphingomonas wittichii</name>
    <dbReference type="NCBI Taxonomy" id="392499"/>
    <lineage>
        <taxon>Bacteria</taxon>
        <taxon>Pseudomonadati</taxon>
        <taxon>Pseudomonadota</taxon>
        <taxon>Alphaproteobacteria</taxon>
        <taxon>Sphingomonadales</taxon>
        <taxon>Sphingomonadaceae</taxon>
        <taxon>Rhizorhabdus</taxon>
    </lineage>
</organism>
<accession>A0A9J9HBC9</accession>
<dbReference type="Gene3D" id="6.10.30.10">
    <property type="match status" value="1"/>
</dbReference>
<feature type="domain" description="ChsH2 rubredoxin-like zinc ribbon" evidence="2">
    <location>
        <begin position="27"/>
        <end position="62"/>
    </location>
</feature>